<feature type="compositionally biased region" description="Polar residues" evidence="1">
    <location>
        <begin position="426"/>
        <end position="436"/>
    </location>
</feature>
<feature type="compositionally biased region" description="Basic and acidic residues" evidence="1">
    <location>
        <begin position="1"/>
        <end position="10"/>
    </location>
</feature>
<evidence type="ECO:0000256" key="1">
    <source>
        <dbReference type="SAM" id="MobiDB-lite"/>
    </source>
</evidence>
<feature type="compositionally biased region" description="Polar residues" evidence="1">
    <location>
        <begin position="369"/>
        <end position="382"/>
    </location>
</feature>
<feature type="compositionally biased region" description="Low complexity" evidence="1">
    <location>
        <begin position="545"/>
        <end position="568"/>
    </location>
</feature>
<dbReference type="Proteomes" id="UP001362999">
    <property type="component" value="Unassembled WGS sequence"/>
</dbReference>
<feature type="compositionally biased region" description="Polar residues" evidence="1">
    <location>
        <begin position="292"/>
        <end position="301"/>
    </location>
</feature>
<evidence type="ECO:0000313" key="2">
    <source>
        <dbReference type="EMBL" id="KAK7005798.1"/>
    </source>
</evidence>
<accession>A0AAW0AAE8</accession>
<comment type="caution">
    <text evidence="2">The sequence shown here is derived from an EMBL/GenBank/DDBJ whole genome shotgun (WGS) entry which is preliminary data.</text>
</comment>
<feature type="compositionally biased region" description="Pro residues" evidence="1">
    <location>
        <begin position="569"/>
        <end position="588"/>
    </location>
</feature>
<sequence>MASLRPERKSFSSSRLSDPRTPDPTRPSVFNVLPALRRTETSSGDTPHHKSALVTLKLSSLSFLDSVVKDDSSSEPLYVIRTTGTSTSVFRNDPWDGLTKTAEFKWPKVIPTKGKIKETLGVLVQLSDGRWQTADAVLKPGNILSAPPKFSIPNFPRSLRWKRVGSVYWCTTSSVKGPVATFHPALEGIPPRITVFESLRDKNDSGPVLRHNGVSTLLIDYLIITAILLVTDVQDWMLVPKYEGEDPAPILPPLPSTSTDLFDTPPQSAPASASQWRKILYGEPIFPKRTPASRSASTTDLSAPLPTSRKQMAKIIYGDPIYPSLTSSRTSSSPVGSSWDSEEEDDAEPEVEAEPEEEEELLAYRAQRGSGNSSLPSPQMPQTPRGDSPSSESIFYPNGRPPSHGYIDPSFYGEDVPPVPQIPLQYASSVSSTSRGATPPDSARLRNRRELPLPPTPISESPRPMHRSQSTPPREVPASSFGRRPSEPLFLATSTSSASASASTSSSVTPAPPPLPPIRTLTRSQSMKLRTQRLLPTPPTPTEPSSPDLFRSITRSSRRSSQYSQRSLPLPPGATTAPPPLPRPPLPKDPTDDLWGRGYSWSANAAGGPLSDAPPPYMEVSVESPASTQSMSSLQSSNPNTKRRSTYHP</sequence>
<name>A0AAW0AAE8_9AGAR</name>
<proteinExistence type="predicted"/>
<organism evidence="2 3">
    <name type="scientific">Favolaschia claudopus</name>
    <dbReference type="NCBI Taxonomy" id="2862362"/>
    <lineage>
        <taxon>Eukaryota</taxon>
        <taxon>Fungi</taxon>
        <taxon>Dikarya</taxon>
        <taxon>Basidiomycota</taxon>
        <taxon>Agaricomycotina</taxon>
        <taxon>Agaricomycetes</taxon>
        <taxon>Agaricomycetidae</taxon>
        <taxon>Agaricales</taxon>
        <taxon>Marasmiineae</taxon>
        <taxon>Mycenaceae</taxon>
        <taxon>Favolaschia</taxon>
    </lineage>
</organism>
<feature type="compositionally biased region" description="Low complexity" evidence="1">
    <location>
        <begin position="326"/>
        <end position="338"/>
    </location>
</feature>
<feature type="compositionally biased region" description="Low complexity" evidence="1">
    <location>
        <begin position="624"/>
        <end position="640"/>
    </location>
</feature>
<dbReference type="AlphaFoldDB" id="A0AAW0AAE8"/>
<feature type="region of interest" description="Disordered" evidence="1">
    <location>
        <begin position="326"/>
        <end position="649"/>
    </location>
</feature>
<evidence type="ECO:0000313" key="3">
    <source>
        <dbReference type="Proteomes" id="UP001362999"/>
    </source>
</evidence>
<gene>
    <name evidence="2" type="ORF">R3P38DRAFT_3039658</name>
</gene>
<feature type="compositionally biased region" description="Low complexity" evidence="1">
    <location>
        <begin position="492"/>
        <end position="509"/>
    </location>
</feature>
<dbReference type="EMBL" id="JAWWNJ010000077">
    <property type="protein sequence ID" value="KAK7005798.1"/>
    <property type="molecule type" value="Genomic_DNA"/>
</dbReference>
<feature type="region of interest" description="Disordered" evidence="1">
    <location>
        <begin position="287"/>
        <end position="307"/>
    </location>
</feature>
<reference evidence="2 3" key="1">
    <citation type="journal article" date="2024" name="J Genomics">
        <title>Draft genome sequencing and assembly of Favolaschia claudopus CIRM-BRFM 2984 isolated from oak limbs.</title>
        <authorList>
            <person name="Navarro D."/>
            <person name="Drula E."/>
            <person name="Chaduli D."/>
            <person name="Cazenave R."/>
            <person name="Ahrendt S."/>
            <person name="Wang J."/>
            <person name="Lipzen A."/>
            <person name="Daum C."/>
            <person name="Barry K."/>
            <person name="Grigoriev I.V."/>
            <person name="Favel A."/>
            <person name="Rosso M.N."/>
            <person name="Martin F."/>
        </authorList>
    </citation>
    <scope>NUCLEOTIDE SEQUENCE [LARGE SCALE GENOMIC DNA]</scope>
    <source>
        <strain evidence="2 3">CIRM-BRFM 2984</strain>
    </source>
</reference>
<keyword evidence="3" id="KW-1185">Reference proteome</keyword>
<protein>
    <submittedName>
        <fullName evidence="2">Uncharacterized protein</fullName>
    </submittedName>
</protein>
<feature type="compositionally biased region" description="Acidic residues" evidence="1">
    <location>
        <begin position="340"/>
        <end position="361"/>
    </location>
</feature>
<feature type="region of interest" description="Disordered" evidence="1">
    <location>
        <begin position="1"/>
        <end position="32"/>
    </location>
</feature>